<evidence type="ECO:0000313" key="1">
    <source>
        <dbReference type="EMBL" id="PWN35789.1"/>
    </source>
</evidence>
<dbReference type="GeneID" id="37020610"/>
<reference evidence="1 2" key="1">
    <citation type="journal article" date="2018" name="Mol. Biol. Evol.">
        <title>Broad Genomic Sampling Reveals a Smut Pathogenic Ancestry of the Fungal Clade Ustilaginomycotina.</title>
        <authorList>
            <person name="Kijpornyongpan T."/>
            <person name="Mondo S.J."/>
            <person name="Barry K."/>
            <person name="Sandor L."/>
            <person name="Lee J."/>
            <person name="Lipzen A."/>
            <person name="Pangilinan J."/>
            <person name="LaButti K."/>
            <person name="Hainaut M."/>
            <person name="Henrissat B."/>
            <person name="Grigoriev I.V."/>
            <person name="Spatafora J.W."/>
            <person name="Aime M.C."/>
        </authorList>
    </citation>
    <scope>NUCLEOTIDE SEQUENCE [LARGE SCALE GENOMIC DNA]</scope>
    <source>
        <strain evidence="1 2">MCA 3882</strain>
    </source>
</reference>
<keyword evidence="2" id="KW-1185">Reference proteome</keyword>
<dbReference type="Proteomes" id="UP000245771">
    <property type="component" value="Unassembled WGS sequence"/>
</dbReference>
<dbReference type="PANTHER" id="PTHR39401">
    <property type="entry name" value="SNOAL-LIKE DOMAIN-CONTAINING PROTEIN"/>
    <property type="match status" value="1"/>
</dbReference>
<accession>A0A316VDS4</accession>
<evidence type="ECO:0000313" key="2">
    <source>
        <dbReference type="Proteomes" id="UP000245771"/>
    </source>
</evidence>
<protein>
    <recommendedName>
        <fullName evidence="3">SnoaL-like domain-containing protein</fullName>
    </recommendedName>
</protein>
<name>A0A316VDS4_9BASI</name>
<dbReference type="InParanoid" id="A0A316VDS4"/>
<dbReference type="EMBL" id="KZ819603">
    <property type="protein sequence ID" value="PWN35789.1"/>
    <property type="molecule type" value="Genomic_DNA"/>
</dbReference>
<sequence length="150" mass="16837">MAVNVEGVPSNIAEFIKNFYAISDKSETTPEEYADSLVYDQNTIFQIGPMQVAKDRESVQQWRSKAFDVVQSRKHTIYAVYCNAGKHAIDASSPECMLRGRVDYTLKDGKKSGADWGGHMVFEPSTLKEGAKPKMHQYSVWITPDQTPKA</sequence>
<proteinExistence type="predicted"/>
<gene>
    <name evidence="1" type="ORF">FA14DRAFT_160794</name>
</gene>
<dbReference type="PANTHER" id="PTHR39401:SF1">
    <property type="entry name" value="SNOAL-LIKE DOMAIN-CONTAINING PROTEIN"/>
    <property type="match status" value="1"/>
</dbReference>
<dbReference type="AlphaFoldDB" id="A0A316VDS4"/>
<dbReference type="STRING" id="1280837.A0A316VDS4"/>
<evidence type="ECO:0008006" key="3">
    <source>
        <dbReference type="Google" id="ProtNLM"/>
    </source>
</evidence>
<dbReference type="OrthoDB" id="3468019at2759"/>
<dbReference type="RefSeq" id="XP_025356091.1">
    <property type="nucleotide sequence ID" value="XM_025498829.1"/>
</dbReference>
<organism evidence="1 2">
    <name type="scientific">Meira miltonrushii</name>
    <dbReference type="NCBI Taxonomy" id="1280837"/>
    <lineage>
        <taxon>Eukaryota</taxon>
        <taxon>Fungi</taxon>
        <taxon>Dikarya</taxon>
        <taxon>Basidiomycota</taxon>
        <taxon>Ustilaginomycotina</taxon>
        <taxon>Exobasidiomycetes</taxon>
        <taxon>Exobasidiales</taxon>
        <taxon>Brachybasidiaceae</taxon>
        <taxon>Meira</taxon>
    </lineage>
</organism>